<feature type="compositionally biased region" description="Basic and acidic residues" evidence="4">
    <location>
        <begin position="367"/>
        <end position="389"/>
    </location>
</feature>
<evidence type="ECO:0000256" key="4">
    <source>
        <dbReference type="SAM" id="MobiDB-lite"/>
    </source>
</evidence>
<evidence type="ECO:0000256" key="2">
    <source>
        <dbReference type="ARBA" id="ARBA00022737"/>
    </source>
</evidence>
<feature type="region of interest" description="Disordered" evidence="4">
    <location>
        <begin position="358"/>
        <end position="389"/>
    </location>
</feature>
<feature type="region of interest" description="Disordered" evidence="4">
    <location>
        <begin position="505"/>
        <end position="569"/>
    </location>
</feature>
<dbReference type="PANTHER" id="PTHR46652">
    <property type="entry name" value="LEUCINE-RICH REPEAT AND IQ DOMAIN-CONTAINING PROTEIN 1-RELATED"/>
    <property type="match status" value="1"/>
</dbReference>
<proteinExistence type="predicted"/>
<protein>
    <recommendedName>
        <fullName evidence="7">Leucine-rich repeat and IQ domain-containing protein 1</fullName>
    </recommendedName>
</protein>
<keyword evidence="6" id="KW-1185">Reference proteome</keyword>
<dbReference type="SUPFAM" id="SSF52058">
    <property type="entry name" value="L domain-like"/>
    <property type="match status" value="1"/>
</dbReference>
<feature type="coiled-coil region" evidence="3">
    <location>
        <begin position="212"/>
        <end position="290"/>
    </location>
</feature>
<sequence>MLIVRSEFSNTYLLCLFHIKAMEEDYDDAKIEEEIELELSKISFSSSDIDDPDTDVSLEDSSDSEAISDELPESVLHYLNFVRSRSQNAESLILQDLESEEMSSDIYRVIPENASECLAELASEYNEDPEELKKRILSQIDDEEQQMNETLGNAIEPNNSGDFPSNEVADGCSLTDDGDTIISFTYQEVEEKCKQEYEIWVEKQKELEGEKIKQLKAKRVMEETENEEEEKRRQQRQKELEAERMKLEMFHEQQQIMMEEELLKEEEAWKEQLKQHKEFINNLHIQIEEEKRVFEEQRAMERQILAEQQNMAAVKIQSAFRAFMVYKKHAPVLKEWRAELKRKKELQEAMEKEMEEKQERWKRRALEKKEQEEKERKRREEKESKELAEKMKRHEIYERKKEIMRLQREQLMLEELKREEKCKQKFMAEKEIKSESIDKEVQLFKNQHEAENAEKESITEKGEKEVEYIDKVVEIKKIQKIEVMKEKTPPKQMEEVLQNTDNALEKANIEEEIKNEKEQEEYKGEKEELMMGKEHNKEEQKVSSVEEKENEKYGTVHEKLQHADERSEEGKLKSRKKYFEINSEKLLENDVKDHCSTAFELQKNSKANAPSFETITVINQESSIHNSSMDIHLDSGDTEQVTTVTFQDLPGCSLCTLSQCSKLQFLSLRRCGLLSLEGLSNCKDLKYIDVEENNIQVIN</sequence>
<reference evidence="5 6" key="1">
    <citation type="journal article" date="2022" name="Gigascience">
        <title>A chromosome-level genome assembly and annotation of the desert horned lizard, Phrynosoma platyrhinos, provides insight into chromosomal rearrangements among reptiles.</title>
        <authorList>
            <person name="Koochekian N."/>
            <person name="Ascanio A."/>
            <person name="Farleigh K."/>
            <person name="Card D.C."/>
            <person name="Schield D.R."/>
            <person name="Castoe T.A."/>
            <person name="Jezkova T."/>
        </authorList>
    </citation>
    <scope>NUCLEOTIDE SEQUENCE [LARGE SCALE GENOMIC DNA]</scope>
    <source>
        <strain evidence="5">NK-2021</strain>
    </source>
</reference>
<name>A0ABQ7SHA0_PHRPL</name>
<keyword evidence="3" id="KW-0175">Coiled coil</keyword>
<evidence type="ECO:0000313" key="6">
    <source>
        <dbReference type="Proteomes" id="UP000826234"/>
    </source>
</evidence>
<evidence type="ECO:0008006" key="7">
    <source>
        <dbReference type="Google" id="ProtNLM"/>
    </source>
</evidence>
<dbReference type="PANTHER" id="PTHR46652:SF7">
    <property type="entry name" value="LEUCINE-RICH REPEAT AND IQ DOMAIN-CONTAINING PROTEIN 1"/>
    <property type="match status" value="1"/>
</dbReference>
<keyword evidence="1" id="KW-0433">Leucine-rich repeat</keyword>
<dbReference type="Gene3D" id="3.80.10.10">
    <property type="entry name" value="Ribonuclease Inhibitor"/>
    <property type="match status" value="1"/>
</dbReference>
<evidence type="ECO:0000256" key="3">
    <source>
        <dbReference type="SAM" id="Coils"/>
    </source>
</evidence>
<keyword evidence="2" id="KW-0677">Repeat</keyword>
<organism evidence="5 6">
    <name type="scientific">Phrynosoma platyrhinos</name>
    <name type="common">Desert horned lizard</name>
    <dbReference type="NCBI Taxonomy" id="52577"/>
    <lineage>
        <taxon>Eukaryota</taxon>
        <taxon>Metazoa</taxon>
        <taxon>Chordata</taxon>
        <taxon>Craniata</taxon>
        <taxon>Vertebrata</taxon>
        <taxon>Euteleostomi</taxon>
        <taxon>Lepidosauria</taxon>
        <taxon>Squamata</taxon>
        <taxon>Bifurcata</taxon>
        <taxon>Unidentata</taxon>
        <taxon>Episquamata</taxon>
        <taxon>Toxicofera</taxon>
        <taxon>Iguania</taxon>
        <taxon>Phrynosomatidae</taxon>
        <taxon>Phrynosomatinae</taxon>
        <taxon>Phrynosoma</taxon>
    </lineage>
</organism>
<feature type="region of interest" description="Disordered" evidence="4">
    <location>
        <begin position="46"/>
        <end position="67"/>
    </location>
</feature>
<evidence type="ECO:0000256" key="1">
    <source>
        <dbReference type="ARBA" id="ARBA00022614"/>
    </source>
</evidence>
<dbReference type="EMBL" id="JAIPUX010005290">
    <property type="protein sequence ID" value="KAH0616723.1"/>
    <property type="molecule type" value="Genomic_DNA"/>
</dbReference>
<dbReference type="PROSITE" id="PS50096">
    <property type="entry name" value="IQ"/>
    <property type="match status" value="1"/>
</dbReference>
<dbReference type="Proteomes" id="UP000826234">
    <property type="component" value="Unassembled WGS sequence"/>
</dbReference>
<dbReference type="InterPro" id="IPR050836">
    <property type="entry name" value="SDS22/Internalin_LRR"/>
</dbReference>
<accession>A0ABQ7SHA0</accession>
<dbReference type="InterPro" id="IPR032675">
    <property type="entry name" value="LRR_dom_sf"/>
</dbReference>
<comment type="caution">
    <text evidence="5">The sequence shown here is derived from an EMBL/GenBank/DDBJ whole genome shotgun (WGS) entry which is preliminary data.</text>
</comment>
<evidence type="ECO:0000313" key="5">
    <source>
        <dbReference type="EMBL" id="KAH0616723.1"/>
    </source>
</evidence>
<gene>
    <name evidence="5" type="ORF">JD844_028070</name>
</gene>
<feature type="compositionally biased region" description="Acidic residues" evidence="4">
    <location>
        <begin position="48"/>
        <end position="67"/>
    </location>
</feature>